<dbReference type="Proteomes" id="UP000078113">
    <property type="component" value="Unassembled WGS sequence"/>
</dbReference>
<feature type="compositionally biased region" description="Acidic residues" evidence="1">
    <location>
        <begin position="682"/>
        <end position="693"/>
    </location>
</feature>
<feature type="compositionally biased region" description="Acidic residues" evidence="1">
    <location>
        <begin position="810"/>
        <end position="822"/>
    </location>
</feature>
<dbReference type="InterPro" id="IPR001623">
    <property type="entry name" value="DnaJ_domain"/>
</dbReference>
<proteinExistence type="predicted"/>
<feature type="region of interest" description="Disordered" evidence="1">
    <location>
        <begin position="955"/>
        <end position="987"/>
    </location>
</feature>
<feature type="compositionally biased region" description="Basic and acidic residues" evidence="1">
    <location>
        <begin position="495"/>
        <end position="514"/>
    </location>
</feature>
<feature type="compositionally biased region" description="Polar residues" evidence="1">
    <location>
        <begin position="748"/>
        <end position="757"/>
    </location>
</feature>
<evidence type="ECO:0000313" key="3">
    <source>
        <dbReference type="EMBL" id="KAE8272182.1"/>
    </source>
</evidence>
<feature type="compositionally biased region" description="Basic and acidic residues" evidence="1">
    <location>
        <begin position="463"/>
        <end position="473"/>
    </location>
</feature>
<organism evidence="3 4">
    <name type="scientific">Tilletia walkeri</name>
    <dbReference type="NCBI Taxonomy" id="117179"/>
    <lineage>
        <taxon>Eukaryota</taxon>
        <taxon>Fungi</taxon>
        <taxon>Dikarya</taxon>
        <taxon>Basidiomycota</taxon>
        <taxon>Ustilaginomycotina</taxon>
        <taxon>Exobasidiomycetes</taxon>
        <taxon>Tilletiales</taxon>
        <taxon>Tilletiaceae</taxon>
        <taxon>Tilletia</taxon>
    </lineage>
</organism>
<dbReference type="InterPro" id="IPR052763">
    <property type="entry name" value="DnaJ_C4"/>
</dbReference>
<evidence type="ECO:0000256" key="1">
    <source>
        <dbReference type="SAM" id="MobiDB-lite"/>
    </source>
</evidence>
<feature type="region of interest" description="Disordered" evidence="1">
    <location>
        <begin position="1020"/>
        <end position="1104"/>
    </location>
</feature>
<dbReference type="InterPro" id="IPR036869">
    <property type="entry name" value="J_dom_sf"/>
</dbReference>
<feature type="compositionally biased region" description="Basic and acidic residues" evidence="1">
    <location>
        <begin position="524"/>
        <end position="533"/>
    </location>
</feature>
<dbReference type="CDD" id="cd06257">
    <property type="entry name" value="DnaJ"/>
    <property type="match status" value="1"/>
</dbReference>
<feature type="compositionally biased region" description="Low complexity" evidence="1">
    <location>
        <begin position="142"/>
        <end position="159"/>
    </location>
</feature>
<evidence type="ECO:0000259" key="2">
    <source>
        <dbReference type="PROSITE" id="PS50076"/>
    </source>
</evidence>
<feature type="compositionally biased region" description="Polar residues" evidence="1">
    <location>
        <begin position="698"/>
        <end position="716"/>
    </location>
</feature>
<dbReference type="PROSITE" id="PS50076">
    <property type="entry name" value="DNAJ_2"/>
    <property type="match status" value="1"/>
</dbReference>
<feature type="region of interest" description="Disordered" evidence="1">
    <location>
        <begin position="432"/>
        <end position="884"/>
    </location>
</feature>
<feature type="compositionally biased region" description="Low complexity" evidence="1">
    <location>
        <begin position="645"/>
        <end position="657"/>
    </location>
</feature>
<feature type="compositionally biased region" description="Basic and acidic residues" evidence="1">
    <location>
        <begin position="432"/>
        <end position="455"/>
    </location>
</feature>
<feature type="compositionally biased region" description="Low complexity" evidence="1">
    <location>
        <begin position="536"/>
        <end position="548"/>
    </location>
</feature>
<feature type="compositionally biased region" description="Polar residues" evidence="1">
    <location>
        <begin position="1344"/>
        <end position="1367"/>
    </location>
</feature>
<feature type="compositionally biased region" description="Low complexity" evidence="1">
    <location>
        <begin position="963"/>
        <end position="972"/>
    </location>
</feature>
<feature type="region of interest" description="Disordered" evidence="1">
    <location>
        <begin position="1333"/>
        <end position="1409"/>
    </location>
</feature>
<comment type="caution">
    <text evidence="3">The sequence shown here is derived from an EMBL/GenBank/DDBJ whole genome shotgun (WGS) entry which is preliminary data.</text>
</comment>
<dbReference type="Pfam" id="PF00226">
    <property type="entry name" value="DnaJ"/>
    <property type="match status" value="1"/>
</dbReference>
<feature type="compositionally biased region" description="Basic and acidic residues" evidence="1">
    <location>
        <begin position="587"/>
        <end position="644"/>
    </location>
</feature>
<feature type="compositionally biased region" description="Polar residues" evidence="1">
    <location>
        <begin position="1020"/>
        <end position="1030"/>
    </location>
</feature>
<feature type="compositionally biased region" description="Basic and acidic residues" evidence="1">
    <location>
        <begin position="776"/>
        <end position="785"/>
    </location>
</feature>
<dbReference type="SUPFAM" id="SSF46565">
    <property type="entry name" value="Chaperone J-domain"/>
    <property type="match status" value="1"/>
</dbReference>
<keyword evidence="4" id="KW-1185">Reference proteome</keyword>
<feature type="region of interest" description="Disordered" evidence="1">
    <location>
        <begin position="1179"/>
        <end position="1253"/>
    </location>
</feature>
<feature type="domain" description="J" evidence="2">
    <location>
        <begin position="36"/>
        <end position="93"/>
    </location>
</feature>
<feature type="compositionally biased region" description="Basic and acidic residues" evidence="1">
    <location>
        <begin position="1091"/>
        <end position="1103"/>
    </location>
</feature>
<sequence>MPVVVANAASSSAPAGPSYTPAHAAAVERVRRARGNPYMILDVPNRTTDHAVLKTAKRKGALSLHPDKNRHPGAAEAMKQFNEAFETLISLPEGHAWAAPAPQPPPQPAQPKPQATSSYSYQDPYQRFKQHRQQQEQEQQRRQQQQQQQQRSQQQHQKQGFTAKDPRFQSRAQGASPKASSSRTPFDSFFSSNRRRTAPGPGPQRPYSANDYFTNSGSFGQARASTSTGSGFRQYAYEPEMDEESEEEDDEEEEDIECTGFRRGPQGSAKASAQPSCDNCHREHPMGVWPHSILSHFRLCRDCLSLPKYSIITKEQAIAQLGLTEEELRLFADNIPADQTPVAGWQRNAYTLHGHPLTRIYLRAHLEKMRRSKQETQRETKEREKQRQEQWDARKKEKAAQADQNADRGHVDPERERLKREAEARAALLERAHAAEQRRRAAAEAEMEERRRAAAEAEMAQRNQHDTSARCKTEGQQGRPSPPEDPAEEEEDRSEEFRTNLDEVMEETIRRHYEAAQVKRARPAKAEPNDSRTAHGHSYGAAGSSSSHQTSTATEQARATKAKTRSRQAWDEIDDILEESLQRQHRRAEGRENSEDREIFRRQEEMKLRREEEAKAKAAARRLDPQRRQRAAFEKMREDLKAQRAAEAAAEAEIAAEFSKARPSGRRAAGNGQYRTPYVVSDDSDDEPDVNEAEPDRSASSSGSNRYTSHSTSSFYPQRPGSFYPHPFPHGDGVPPSEADHQRRNHTRSASVVTISDSGEEVEFVSQKRSTNGKARMQERWHPESATDEDADGDEGSFTTARDAAGAALESEESSEGTEFFDIDSASAPPKVHESDTTRTKKPRTSGRFHQPSIIVENADDGIDQNMPMGSGARGGRSEGSSAGYSQWFQTPIADTASSHHSGASRGNTTANPVFIATDGGMPFPFYAPPGATAAHPTNPNYDERANLRVVDEDQGFGQPSHSQRSNSAAAQRNRRRSSRSEAFLQEAASATKKVRFDGGPSMPTVNAADSPFGLFDTSAASSSPFQTRAGSDLENGEASTSGGAWFLPGAAQSSGVPAPAVTISINRSRERARATAKAAKAAKTMSGRGQRMEAPERQKQRQEVTAAVAAATAAALADYEADEIRRAYAAQAQLGHGYPGYSTSEPVTHENLEYGFQSLRNQSFAAGASRVEVPVASHPLPSRSADTLNPVKVSVSTQSKRQKPNPSPTPPTPSPNPTFAPVPPARRATRSHSRKKEAGLLSPTLSSPAPAPALAPVAEAQSELPFQNLHLFPTAANPEPFLENEMAQGLRIDPRPPMFQSRYQPAFSASASAGPSTFISASPFSVPLPQSAPITPVRRSNGGRVQQSRKAGLTRSTGNPSASTSAMPFWQPLSASRPAPVPMPAAATRNMASSSYTTSTAFNPSEFSVRDVEMADV</sequence>
<feature type="region of interest" description="Disordered" evidence="1">
    <location>
        <begin position="96"/>
        <end position="270"/>
    </location>
</feature>
<feature type="compositionally biased region" description="Polar residues" evidence="1">
    <location>
        <begin position="211"/>
        <end position="231"/>
    </location>
</feature>
<protein>
    <recommendedName>
        <fullName evidence="2">J domain-containing protein</fullName>
    </recommendedName>
</protein>
<dbReference type="Gene3D" id="1.10.287.110">
    <property type="entry name" value="DnaJ domain"/>
    <property type="match status" value="1"/>
</dbReference>
<feature type="compositionally biased region" description="Low complexity" evidence="1">
    <location>
        <begin position="1076"/>
        <end position="1085"/>
    </location>
</feature>
<feature type="compositionally biased region" description="Pro residues" evidence="1">
    <location>
        <begin position="1206"/>
        <end position="1225"/>
    </location>
</feature>
<evidence type="ECO:0000313" key="4">
    <source>
        <dbReference type="Proteomes" id="UP000078113"/>
    </source>
</evidence>
<feature type="compositionally biased region" description="Pro residues" evidence="1">
    <location>
        <begin position="101"/>
        <end position="111"/>
    </location>
</feature>
<dbReference type="PANTHER" id="PTHR44825:SF1">
    <property type="entry name" value="DNAJ HOMOLOG SUBFAMILY C MEMBER 4"/>
    <property type="match status" value="1"/>
</dbReference>
<accession>A0A8X7NEE6</accession>
<dbReference type="EMBL" id="LWDG02000002">
    <property type="protein sequence ID" value="KAE8272182.1"/>
    <property type="molecule type" value="Genomic_DNA"/>
</dbReference>
<name>A0A8X7NEE6_9BASI</name>
<reference evidence="3" key="1">
    <citation type="submission" date="2016-04" db="EMBL/GenBank/DDBJ databases">
        <authorList>
            <person name="Nguyen H.D."/>
            <person name="Samba Siva P."/>
            <person name="Cullis J."/>
            <person name="Levesque C.A."/>
            <person name="Hambleton S."/>
        </authorList>
    </citation>
    <scope>NUCLEOTIDE SEQUENCE</scope>
    <source>
        <strain evidence="3">DAOMC 236422</strain>
    </source>
</reference>
<feature type="compositionally biased region" description="Polar residues" evidence="1">
    <location>
        <begin position="170"/>
        <end position="192"/>
    </location>
</feature>
<feature type="compositionally biased region" description="Acidic residues" evidence="1">
    <location>
        <begin position="485"/>
        <end position="494"/>
    </location>
</feature>
<feature type="compositionally biased region" description="Acidic residues" evidence="1">
    <location>
        <begin position="786"/>
        <end position="795"/>
    </location>
</feature>
<feature type="compositionally biased region" description="Acidic residues" evidence="1">
    <location>
        <begin position="239"/>
        <end position="257"/>
    </location>
</feature>
<reference evidence="3" key="2">
    <citation type="journal article" date="2019" name="IMA Fungus">
        <title>Genome sequencing and comparison of five Tilletia species to identify candidate genes for the detection of regulated species infecting wheat.</title>
        <authorList>
            <person name="Nguyen H.D.T."/>
            <person name="Sultana T."/>
            <person name="Kesanakurti P."/>
            <person name="Hambleton S."/>
        </authorList>
    </citation>
    <scope>NUCLEOTIDE SEQUENCE</scope>
    <source>
        <strain evidence="3">DAOMC 236422</strain>
    </source>
</reference>
<feature type="region of interest" description="Disordered" evidence="1">
    <location>
        <begin position="369"/>
        <end position="419"/>
    </location>
</feature>
<feature type="compositionally biased region" description="Low complexity" evidence="1">
    <location>
        <begin position="1240"/>
        <end position="1253"/>
    </location>
</feature>
<feature type="region of interest" description="Disordered" evidence="1">
    <location>
        <begin position="1"/>
        <end position="21"/>
    </location>
</feature>
<dbReference type="PANTHER" id="PTHR44825">
    <property type="match status" value="1"/>
</dbReference>
<gene>
    <name evidence="3" type="ORF">A4X09_0g148</name>
</gene>
<feature type="compositionally biased region" description="Polar residues" evidence="1">
    <location>
        <begin position="1391"/>
        <end position="1407"/>
    </location>
</feature>